<evidence type="ECO:0000313" key="1">
    <source>
        <dbReference type="EMBL" id="THH21444.1"/>
    </source>
</evidence>
<dbReference type="OrthoDB" id="3261690at2759"/>
<comment type="caution">
    <text evidence="1">The sequence shown here is derived from an EMBL/GenBank/DDBJ whole genome shotgun (WGS) entry which is preliminary data.</text>
</comment>
<dbReference type="Proteomes" id="UP000308730">
    <property type="component" value="Unassembled WGS sequence"/>
</dbReference>
<proteinExistence type="predicted"/>
<dbReference type="EMBL" id="SGPM01000449">
    <property type="protein sequence ID" value="THH21444.1"/>
    <property type="molecule type" value="Genomic_DNA"/>
</dbReference>
<protein>
    <submittedName>
        <fullName evidence="1">Uncharacterized protein</fullName>
    </submittedName>
</protein>
<accession>A0A4S4M7Y8</accession>
<organism evidence="1 2">
    <name type="scientific">Antrodiella citrinella</name>
    <dbReference type="NCBI Taxonomy" id="2447956"/>
    <lineage>
        <taxon>Eukaryota</taxon>
        <taxon>Fungi</taxon>
        <taxon>Dikarya</taxon>
        <taxon>Basidiomycota</taxon>
        <taxon>Agaricomycotina</taxon>
        <taxon>Agaricomycetes</taxon>
        <taxon>Polyporales</taxon>
        <taxon>Steccherinaceae</taxon>
        <taxon>Antrodiella</taxon>
    </lineage>
</organism>
<name>A0A4S4M7Y8_9APHY</name>
<gene>
    <name evidence="1" type="ORF">EUX98_g8377</name>
</gene>
<keyword evidence="2" id="KW-1185">Reference proteome</keyword>
<sequence length="449" mass="50885">MALHQLSLRQFATTASRLYEDNTGDFLSFVLSGEANDDNGDVQQYAVNALQGASPIIHDELEFSRDIDSIIGVTQTLPFKVPLSIFPIAPFSETLKKNSHITQPVLNPNGSHIAVELSKIPNFAFFKFGGRHVTRIFCPEANSSGWSGEPTVPTDLLKKFYEQCLRPAVEEVVIGGTVHWLPSYEAVYRRSRDHNSQLHFSSTDIPLESIPLFETALVTKMALIPKFNNFFFGHEIRGVKGATRHHPRDNVDREAAFDKVCDVLDPTRLNFGDWMVDVAIEVRWPQRVLLWKTDAHYKVVQRALGCDDDEARALMRSRHKTSVDLCAQLKELGGFRSHPGTLGLNRGVLYINVYTTDKAATYQLHQGDFERRRYTDVGPARLERLSRSVETTRDTFFDCAGVNSEQTGFDGATRFEIRVPLLSVNKTHYKLSRQFIDDTMVAFPTKTWW</sequence>
<dbReference type="AlphaFoldDB" id="A0A4S4M7Y8"/>
<reference evidence="1 2" key="1">
    <citation type="submission" date="2019-02" db="EMBL/GenBank/DDBJ databases">
        <title>Genome sequencing of the rare red list fungi Antrodiella citrinella (Flaviporus citrinellus).</title>
        <authorList>
            <person name="Buettner E."/>
            <person name="Kellner H."/>
        </authorList>
    </citation>
    <scope>NUCLEOTIDE SEQUENCE [LARGE SCALE GENOMIC DNA]</scope>
    <source>
        <strain evidence="1 2">DSM 108506</strain>
    </source>
</reference>
<evidence type="ECO:0000313" key="2">
    <source>
        <dbReference type="Proteomes" id="UP000308730"/>
    </source>
</evidence>